<comment type="caution">
    <text evidence="3">The sequence shown here is derived from an EMBL/GenBank/DDBJ whole genome shotgun (WGS) entry which is preliminary data.</text>
</comment>
<reference evidence="3 4" key="1">
    <citation type="submission" date="2021-08" db="EMBL/GenBank/DDBJ databases">
        <authorList>
            <person name="Peeters C."/>
        </authorList>
    </citation>
    <scope>NUCLEOTIDE SEQUENCE [LARGE SCALE GENOMIC DNA]</scope>
    <source>
        <strain evidence="3 4">LMG 32289</strain>
    </source>
</reference>
<evidence type="ECO:0000313" key="3">
    <source>
        <dbReference type="EMBL" id="CAG9180134.1"/>
    </source>
</evidence>
<dbReference type="Pfam" id="PF01557">
    <property type="entry name" value="FAA_hydrolase"/>
    <property type="match status" value="1"/>
</dbReference>
<dbReference type="InterPro" id="IPR036663">
    <property type="entry name" value="Fumarylacetoacetase_C_sf"/>
</dbReference>
<dbReference type="EMBL" id="CAJZAG010000009">
    <property type="protein sequence ID" value="CAG9180134.1"/>
    <property type="molecule type" value="Genomic_DNA"/>
</dbReference>
<sequence length="299" mass="32517">MKLARVIYQGRVRLALVEADKGEVLLIDGLLTHDLNPVRTIIERRMGEAELLSAATKRVRFDDITFLSPFSELVRNVFAVGKNYVDHAREFDASGFNATSGGASVPSAPQFFTKATTSLAGPTDPIVYSEALTSSVDYEGEVGVVIGRECRNVRQESALDQVFGFVALNDVTARDLQRNHGQWFLGKSLDTFCPLGPWIATIDQVPIDAIRLRTWVNDEMRQDAPLTDLIFSVPKLIETLSAVMTLLPGDIIATGTPVGVGIGFSPPRFLQDGDVVRVSATGLGELKNTVKIVEALKSA</sequence>
<dbReference type="PANTHER" id="PTHR11820:SF7">
    <property type="entry name" value="ACYLPYRUVASE FAHD1, MITOCHONDRIAL"/>
    <property type="match status" value="1"/>
</dbReference>
<evidence type="ECO:0000256" key="1">
    <source>
        <dbReference type="ARBA" id="ARBA00022723"/>
    </source>
</evidence>
<dbReference type="PANTHER" id="PTHR11820">
    <property type="entry name" value="ACYLPYRUVASE"/>
    <property type="match status" value="1"/>
</dbReference>
<dbReference type="InterPro" id="IPR011234">
    <property type="entry name" value="Fumarylacetoacetase-like_C"/>
</dbReference>
<name>A0ABM8XJ07_9BURK</name>
<protein>
    <recommendedName>
        <fullName evidence="2">Fumarylacetoacetase-like C-terminal domain-containing protein</fullName>
    </recommendedName>
</protein>
<evidence type="ECO:0000259" key="2">
    <source>
        <dbReference type="Pfam" id="PF01557"/>
    </source>
</evidence>
<organism evidence="3 4">
    <name type="scientific">Cupriavidus pampae</name>
    <dbReference type="NCBI Taxonomy" id="659251"/>
    <lineage>
        <taxon>Bacteria</taxon>
        <taxon>Pseudomonadati</taxon>
        <taxon>Pseudomonadota</taxon>
        <taxon>Betaproteobacteria</taxon>
        <taxon>Burkholderiales</taxon>
        <taxon>Burkholderiaceae</taxon>
        <taxon>Cupriavidus</taxon>
    </lineage>
</organism>
<dbReference type="RefSeq" id="WP_223992297.1">
    <property type="nucleotide sequence ID" value="NZ_CAJZAG010000009.1"/>
</dbReference>
<evidence type="ECO:0000313" key="4">
    <source>
        <dbReference type="Proteomes" id="UP000706525"/>
    </source>
</evidence>
<dbReference type="Gene3D" id="3.90.850.10">
    <property type="entry name" value="Fumarylacetoacetase-like, C-terminal domain"/>
    <property type="match status" value="1"/>
</dbReference>
<keyword evidence="4" id="KW-1185">Reference proteome</keyword>
<feature type="domain" description="Fumarylacetoacetase-like C-terminal" evidence="2">
    <location>
        <begin position="77"/>
        <end position="290"/>
    </location>
</feature>
<accession>A0ABM8XJ07</accession>
<dbReference type="SUPFAM" id="SSF56529">
    <property type="entry name" value="FAH"/>
    <property type="match status" value="1"/>
</dbReference>
<keyword evidence="1" id="KW-0479">Metal-binding</keyword>
<gene>
    <name evidence="3" type="ORF">LMG32289_04520</name>
</gene>
<proteinExistence type="predicted"/>
<dbReference type="Proteomes" id="UP000706525">
    <property type="component" value="Unassembled WGS sequence"/>
</dbReference>